<evidence type="ECO:0000313" key="2">
    <source>
        <dbReference type="EMBL" id="CAJ0603882.1"/>
    </source>
</evidence>
<keyword evidence="3" id="KW-1185">Reference proteome</keyword>
<keyword evidence="1" id="KW-1133">Transmembrane helix</keyword>
<evidence type="ECO:0000313" key="3">
    <source>
        <dbReference type="Proteomes" id="UP001176961"/>
    </source>
</evidence>
<evidence type="ECO:0000256" key="1">
    <source>
        <dbReference type="SAM" id="Phobius"/>
    </source>
</evidence>
<dbReference type="EMBL" id="CATQJL010000305">
    <property type="protein sequence ID" value="CAJ0603882.1"/>
    <property type="molecule type" value="Genomic_DNA"/>
</dbReference>
<feature type="transmembrane region" description="Helical" evidence="1">
    <location>
        <begin position="130"/>
        <end position="152"/>
    </location>
</feature>
<keyword evidence="1" id="KW-0472">Membrane</keyword>
<feature type="transmembrane region" description="Helical" evidence="1">
    <location>
        <begin position="98"/>
        <end position="118"/>
    </location>
</feature>
<proteinExistence type="predicted"/>
<organism evidence="2 3">
    <name type="scientific">Cylicocyclus nassatus</name>
    <name type="common">Nematode worm</name>
    <dbReference type="NCBI Taxonomy" id="53992"/>
    <lineage>
        <taxon>Eukaryota</taxon>
        <taxon>Metazoa</taxon>
        <taxon>Ecdysozoa</taxon>
        <taxon>Nematoda</taxon>
        <taxon>Chromadorea</taxon>
        <taxon>Rhabditida</taxon>
        <taxon>Rhabditina</taxon>
        <taxon>Rhabditomorpha</taxon>
        <taxon>Strongyloidea</taxon>
        <taxon>Strongylidae</taxon>
        <taxon>Cylicocyclus</taxon>
    </lineage>
</organism>
<accession>A0AA36H531</accession>
<feature type="transmembrane region" description="Helical" evidence="1">
    <location>
        <begin position="47"/>
        <end position="66"/>
    </location>
</feature>
<dbReference type="AlphaFoldDB" id="A0AA36H531"/>
<protein>
    <submittedName>
        <fullName evidence="2">Uncharacterized protein</fullName>
    </submittedName>
</protein>
<comment type="caution">
    <text evidence="2">The sequence shown here is derived from an EMBL/GenBank/DDBJ whole genome shotgun (WGS) entry which is preliminary data.</text>
</comment>
<name>A0AA36H531_CYLNA</name>
<reference evidence="2" key="1">
    <citation type="submission" date="2023-07" db="EMBL/GenBank/DDBJ databases">
        <authorList>
            <consortium name="CYATHOMIX"/>
        </authorList>
    </citation>
    <scope>NUCLEOTIDE SEQUENCE</scope>
    <source>
        <strain evidence="2">N/A</strain>
    </source>
</reference>
<dbReference type="Proteomes" id="UP001176961">
    <property type="component" value="Unassembled WGS sequence"/>
</dbReference>
<gene>
    <name evidence="2" type="ORF">CYNAS_LOCUS15865</name>
</gene>
<keyword evidence="1" id="KW-0812">Transmembrane</keyword>
<sequence>MCLATTGNLANGSGQSMADHKFISETALSHAISFACTTTEGSRMAKYATWIVATFTFYFVFFVLTIPPWGSSVLCAIDLQPHVRTEIFTGFVYLTQTVSNYLVGVGNVVTYCTLLIVLSVRGKLSFGKGYGIRITMQAALVSVLEFLFFVYWEHFSLETTSEWKIIADHHSTILYYDVLLLPYLLFNR</sequence>